<keyword evidence="4" id="KW-1185">Reference proteome</keyword>
<protein>
    <recommendedName>
        <fullName evidence="2">Ubiquitin-like domain-containing protein</fullName>
    </recommendedName>
</protein>
<dbReference type="InterPro" id="IPR019954">
    <property type="entry name" value="Ubiquitin_CS"/>
</dbReference>
<dbReference type="Proteomes" id="UP000015100">
    <property type="component" value="Unassembled WGS sequence"/>
</dbReference>
<dbReference type="SMART" id="SM00213">
    <property type="entry name" value="UBQ"/>
    <property type="match status" value="1"/>
</dbReference>
<dbReference type="InterPro" id="IPR019956">
    <property type="entry name" value="Ubiquitin_dom"/>
</dbReference>
<feature type="region of interest" description="Disordered" evidence="1">
    <location>
        <begin position="398"/>
        <end position="440"/>
    </location>
</feature>
<dbReference type="HOGENOM" id="CLU_027438_0_0_1"/>
<dbReference type="OrthoDB" id="428577at2759"/>
<name>S8C9T7_DACHA</name>
<dbReference type="InterPro" id="IPR000626">
    <property type="entry name" value="Ubiquitin-like_dom"/>
</dbReference>
<accession>S8C9T7</accession>
<dbReference type="STRING" id="1284197.S8C9T7"/>
<dbReference type="Gene3D" id="3.10.20.90">
    <property type="entry name" value="Phosphatidylinositol 3-kinase Catalytic Subunit, Chain A, domain 1"/>
    <property type="match status" value="1"/>
</dbReference>
<evidence type="ECO:0000259" key="2">
    <source>
        <dbReference type="PROSITE" id="PS50053"/>
    </source>
</evidence>
<dbReference type="PANTHER" id="PTHR10666">
    <property type="entry name" value="UBIQUITIN"/>
    <property type="match status" value="1"/>
</dbReference>
<dbReference type="OMA" id="VIKCRIE"/>
<organism evidence="3 4">
    <name type="scientific">Dactylellina haptotyla (strain CBS 200.50)</name>
    <name type="common">Nematode-trapping fungus</name>
    <name type="synonym">Monacrosporium haptotylum</name>
    <dbReference type="NCBI Taxonomy" id="1284197"/>
    <lineage>
        <taxon>Eukaryota</taxon>
        <taxon>Fungi</taxon>
        <taxon>Dikarya</taxon>
        <taxon>Ascomycota</taxon>
        <taxon>Pezizomycotina</taxon>
        <taxon>Orbiliomycetes</taxon>
        <taxon>Orbiliales</taxon>
        <taxon>Orbiliaceae</taxon>
        <taxon>Dactylellina</taxon>
    </lineage>
</organism>
<dbReference type="EMBL" id="AQGS01000047">
    <property type="protein sequence ID" value="EPS44407.1"/>
    <property type="molecule type" value="Genomic_DNA"/>
</dbReference>
<evidence type="ECO:0000313" key="4">
    <source>
        <dbReference type="Proteomes" id="UP000015100"/>
    </source>
</evidence>
<reference evidence="4" key="2">
    <citation type="submission" date="2013-04" db="EMBL/GenBank/DDBJ databases">
        <title>Genomic mechanisms accounting for the adaptation to parasitism in nematode-trapping fungi.</title>
        <authorList>
            <person name="Ahren D.G."/>
        </authorList>
    </citation>
    <scope>NUCLEOTIDE SEQUENCE [LARGE SCALE GENOMIC DNA]</scope>
    <source>
        <strain evidence="4">CBS 200.50</strain>
    </source>
</reference>
<dbReference type="PROSITE" id="PS00299">
    <property type="entry name" value="UBIQUITIN_1"/>
    <property type="match status" value="1"/>
</dbReference>
<feature type="compositionally biased region" description="Low complexity" evidence="1">
    <location>
        <begin position="405"/>
        <end position="417"/>
    </location>
</feature>
<dbReference type="AlphaFoldDB" id="S8C9T7"/>
<gene>
    <name evidence="3" type="ORF">H072_1583</name>
</gene>
<proteinExistence type="predicted"/>
<sequence length="456" mass="49905">MHITPLSLRLENQNSRILVNDNLTISFHRTIRVPDNDQDHSLPPSLGHMRLTNVSQVSSRLPEGMAAKGGLLLPMHQNEAMWISFHSRLGRAYAVKISTGGVNAITGEPDIETAESKQRRRGRLARGESVQDYVVLPQQPWLDGIATEPGKVRQFVATSLRKGLTVEAQITGAEHTGGLQFEITPAFDPIRTNSGTPFRLYVMTLTGNTITIDAKSDWDVELLKIHIQDKEGIPPDQQRLIYTGRCLMDGTTLEEAGIGPEAILHLVLRLRGGGEGTAEMGIAAGGKIKQAIHRDYFPSTRWDRSRTTCFNVQILNARVYTAVTGFSTPTPPISAETYKAHGGDFYDWVDDDDKSNIHGNFKDIKSIGQLTGKIDKHIEVATKKISSIFASSSLSKASKDKETASESASSGEGSSAVEIEEPKLVESLAPSEVIPSPKEPLAFKSVSEIEQELMAE</sequence>
<reference evidence="3 4" key="1">
    <citation type="journal article" date="2013" name="PLoS Genet.">
        <title>Genomic mechanisms accounting for the adaptation to parasitism in nematode-trapping fungi.</title>
        <authorList>
            <person name="Meerupati T."/>
            <person name="Andersson K.M."/>
            <person name="Friman E."/>
            <person name="Kumar D."/>
            <person name="Tunlid A."/>
            <person name="Ahren D."/>
        </authorList>
    </citation>
    <scope>NUCLEOTIDE SEQUENCE [LARGE SCALE GENOMIC DNA]</scope>
    <source>
        <strain evidence="3 4">CBS 200.50</strain>
    </source>
</reference>
<dbReference type="SUPFAM" id="SSF54236">
    <property type="entry name" value="Ubiquitin-like"/>
    <property type="match status" value="1"/>
</dbReference>
<evidence type="ECO:0000313" key="3">
    <source>
        <dbReference type="EMBL" id="EPS44407.1"/>
    </source>
</evidence>
<dbReference type="PROSITE" id="PS50053">
    <property type="entry name" value="UBIQUITIN_2"/>
    <property type="match status" value="1"/>
</dbReference>
<dbReference type="InterPro" id="IPR029071">
    <property type="entry name" value="Ubiquitin-like_domsf"/>
</dbReference>
<dbReference type="PRINTS" id="PR00348">
    <property type="entry name" value="UBIQUITIN"/>
</dbReference>
<feature type="domain" description="Ubiquitin-like" evidence="2">
    <location>
        <begin position="198"/>
        <end position="273"/>
    </location>
</feature>
<evidence type="ECO:0000256" key="1">
    <source>
        <dbReference type="SAM" id="MobiDB-lite"/>
    </source>
</evidence>
<dbReference type="InterPro" id="IPR050158">
    <property type="entry name" value="Ubiquitin_ubiquitin-like"/>
</dbReference>
<comment type="caution">
    <text evidence="3">The sequence shown here is derived from an EMBL/GenBank/DDBJ whole genome shotgun (WGS) entry which is preliminary data.</text>
</comment>
<dbReference type="eggNOG" id="KOG0001">
    <property type="taxonomic scope" value="Eukaryota"/>
</dbReference>
<dbReference type="Pfam" id="PF00240">
    <property type="entry name" value="ubiquitin"/>
    <property type="match status" value="1"/>
</dbReference>